<dbReference type="EMBL" id="KN294036">
    <property type="protein sequence ID" value="KGQ00702.1"/>
    <property type="molecule type" value="Genomic_DNA"/>
</dbReference>
<keyword evidence="2" id="KW-1185">Reference proteome</keyword>
<dbReference type="AlphaFoldDB" id="A0A0A2V2X9"/>
<name>A0A0A2V2X9_PARBA</name>
<dbReference type="KEGG" id="pbl:PAAG_12635"/>
<dbReference type="OrthoDB" id="4465702at2759"/>
<accession>A0A0A2V2X9</accession>
<protein>
    <submittedName>
        <fullName evidence="1">Uncharacterized protein</fullName>
    </submittedName>
</protein>
<dbReference type="HOGENOM" id="CLU_179447_0_0_1"/>
<reference evidence="1 2" key="1">
    <citation type="journal article" date="2011" name="PLoS Genet.">
        <title>Comparative genomic analysis of human fungal pathogens causing paracoccidioidomycosis.</title>
        <authorList>
            <person name="Desjardins C.A."/>
            <person name="Champion M.D."/>
            <person name="Holder J.W."/>
            <person name="Muszewska A."/>
            <person name="Goldberg J."/>
            <person name="Bailao A.M."/>
            <person name="Brigido M.M."/>
            <person name="Ferreira M.E."/>
            <person name="Garcia A.M."/>
            <person name="Grynberg M."/>
            <person name="Gujja S."/>
            <person name="Heiman D.I."/>
            <person name="Henn M.R."/>
            <person name="Kodira C.D."/>
            <person name="Leon-Narvaez H."/>
            <person name="Longo L.V."/>
            <person name="Ma L.J."/>
            <person name="Malavazi I."/>
            <person name="Matsuo A.L."/>
            <person name="Morais F.V."/>
            <person name="Pereira M."/>
            <person name="Rodriguez-Brito S."/>
            <person name="Sakthikumar S."/>
            <person name="Salem-Izacc S.M."/>
            <person name="Sykes S.M."/>
            <person name="Teixeira M.M."/>
            <person name="Vallejo M.C."/>
            <person name="Walter M.E."/>
            <person name="Yandava C."/>
            <person name="Young S."/>
            <person name="Zeng Q."/>
            <person name="Zucker J."/>
            <person name="Felipe M.S."/>
            <person name="Goldman G.H."/>
            <person name="Haas B.J."/>
            <person name="McEwen J.G."/>
            <person name="Nino-Vega G."/>
            <person name="Puccia R."/>
            <person name="San-Blas G."/>
            <person name="Soares C.M."/>
            <person name="Birren B.W."/>
            <person name="Cuomo C.A."/>
        </authorList>
    </citation>
    <scope>NUCLEOTIDE SEQUENCE [LARGE SCALE GENOMIC DNA]</scope>
    <source>
        <strain evidence="2">ATCC MYA-826 / Pb01</strain>
    </source>
</reference>
<gene>
    <name evidence="1" type="ORF">PAAG_12635</name>
</gene>
<organism evidence="1 2">
    <name type="scientific">Paracoccidioides lutzii (strain ATCC MYA-826 / Pb01)</name>
    <name type="common">Paracoccidioides brasiliensis</name>
    <dbReference type="NCBI Taxonomy" id="502779"/>
    <lineage>
        <taxon>Eukaryota</taxon>
        <taxon>Fungi</taxon>
        <taxon>Dikarya</taxon>
        <taxon>Ascomycota</taxon>
        <taxon>Pezizomycotina</taxon>
        <taxon>Eurotiomycetes</taxon>
        <taxon>Eurotiomycetidae</taxon>
        <taxon>Onygenales</taxon>
        <taxon>Ajellomycetaceae</taxon>
        <taxon>Paracoccidioides</taxon>
    </lineage>
</organism>
<dbReference type="VEuPathDB" id="FungiDB:PAAG_12635"/>
<evidence type="ECO:0000313" key="1">
    <source>
        <dbReference type="EMBL" id="KGQ00702.1"/>
    </source>
</evidence>
<dbReference type="GeneID" id="26971223"/>
<dbReference type="RefSeq" id="XP_015702285.1">
    <property type="nucleotide sequence ID" value="XM_015848101.1"/>
</dbReference>
<dbReference type="OMA" id="GYRCYIM"/>
<sequence length="79" mass="8717">MANQVGDKALNGEWEEIGARDFHIKEDMTMTFEGRSCNIADGEGKLVEKLGAGDGQVTRKVLSGYRCYIMKASVKFEKG</sequence>
<evidence type="ECO:0000313" key="2">
    <source>
        <dbReference type="Proteomes" id="UP000002059"/>
    </source>
</evidence>
<proteinExistence type="predicted"/>
<dbReference type="Proteomes" id="UP000002059">
    <property type="component" value="Partially assembled WGS sequence"/>
</dbReference>